<dbReference type="RefSeq" id="WP_219691521.1">
    <property type="nucleotide sequence ID" value="NZ_WMBF01000437.1"/>
</dbReference>
<dbReference type="InterPro" id="IPR011042">
    <property type="entry name" value="6-blade_b-propeller_TolB-like"/>
</dbReference>
<dbReference type="Proteomes" id="UP001197114">
    <property type="component" value="Unassembled WGS sequence"/>
</dbReference>
<feature type="region of interest" description="Disordered" evidence="1">
    <location>
        <begin position="26"/>
        <end position="77"/>
    </location>
</feature>
<dbReference type="EMBL" id="WMBF01000437">
    <property type="protein sequence ID" value="MBW5425120.1"/>
    <property type="molecule type" value="Genomic_DNA"/>
</dbReference>
<dbReference type="PANTHER" id="PTHR36842:SF1">
    <property type="entry name" value="PROTEIN TOLB"/>
    <property type="match status" value="1"/>
</dbReference>
<name>A0ABS6YUJ9_9ACTN</name>
<feature type="chain" id="PRO_5047133939" evidence="2">
    <location>
        <begin position="28"/>
        <end position="403"/>
    </location>
</feature>
<evidence type="ECO:0000256" key="2">
    <source>
        <dbReference type="SAM" id="SignalP"/>
    </source>
</evidence>
<evidence type="ECO:0000313" key="3">
    <source>
        <dbReference type="EMBL" id="MBW5425120.1"/>
    </source>
</evidence>
<comment type="caution">
    <text evidence="3">The sequence shown here is derived from an EMBL/GenBank/DDBJ whole genome shotgun (WGS) entry which is preliminary data.</text>
</comment>
<keyword evidence="2" id="KW-0732">Signal</keyword>
<evidence type="ECO:0000256" key="1">
    <source>
        <dbReference type="SAM" id="MobiDB-lite"/>
    </source>
</evidence>
<protein>
    <submittedName>
        <fullName evidence="3">Uncharacterized protein</fullName>
    </submittedName>
</protein>
<keyword evidence="4" id="KW-1185">Reference proteome</keyword>
<dbReference type="PANTHER" id="PTHR36842">
    <property type="entry name" value="PROTEIN TOLB HOMOLOG"/>
    <property type="match status" value="1"/>
</dbReference>
<gene>
    <name evidence="3" type="ORF">GKQ77_26770</name>
</gene>
<accession>A0ABS6YUJ9</accession>
<sequence>MKQRDRAVTGLCLAALLATLGALPAQAEPEPQPPATERISTTNDGAQLDRPSYDPAMGEGRVTGFTSEGRADDGDTDDIADVFIHNRLGENAEVSYHGDGPSYDSGPCLSGRMFGFISESTKLATPPRPDHRPLAYIRNRSVGKITGLHSYQGVPYTSMSEPRVDPSCQWIAFTATLPATAAEPDPQPRVYRFKFNGGGTDLVSEASPQAARHPSISYNGQYVAYEQGGDVYVRDLDTGAREKISVARDGGPADGVSSAPSLSGDGRRVAFESRASNLVPSDRNRAANVFVRDLDTGTTTLVQGPRKKDATTQASLAVNGTHLAYVASRTTGKGQAPAVHLRELATGKTRLISVDLQGGPNDLAAGNPSVNEDGTVVAFDSASPDLVTGDTNGVSDVFLRTVD</sequence>
<evidence type="ECO:0000313" key="4">
    <source>
        <dbReference type="Proteomes" id="UP001197114"/>
    </source>
</evidence>
<proteinExistence type="predicted"/>
<dbReference type="SUPFAM" id="SSF82171">
    <property type="entry name" value="DPP6 N-terminal domain-like"/>
    <property type="match status" value="1"/>
</dbReference>
<organism evidence="3 4">
    <name type="scientific">Streptomyces anatolicus</name>
    <dbReference type="NCBI Taxonomy" id="2675858"/>
    <lineage>
        <taxon>Bacteria</taxon>
        <taxon>Bacillati</taxon>
        <taxon>Actinomycetota</taxon>
        <taxon>Actinomycetes</taxon>
        <taxon>Kitasatosporales</taxon>
        <taxon>Streptomycetaceae</taxon>
        <taxon>Streptomyces</taxon>
    </lineage>
</organism>
<feature type="signal peptide" evidence="2">
    <location>
        <begin position="1"/>
        <end position="27"/>
    </location>
</feature>
<reference evidence="3 4" key="1">
    <citation type="submission" date="2019-11" db="EMBL/GenBank/DDBJ databases">
        <authorList>
            <person name="Ay H."/>
        </authorList>
    </citation>
    <scope>NUCLEOTIDE SEQUENCE [LARGE SCALE GENOMIC DNA]</scope>
    <source>
        <strain evidence="3 4">BG9H</strain>
    </source>
</reference>
<dbReference type="Gene3D" id="2.120.10.30">
    <property type="entry name" value="TolB, C-terminal domain"/>
    <property type="match status" value="1"/>
</dbReference>